<dbReference type="RefSeq" id="WP_078977154.1">
    <property type="nucleotide sequence ID" value="NZ_MWQN01000001.1"/>
</dbReference>
<accession>A0A1T3P190</accession>
<organism evidence="1 2">
    <name type="scientific">Embleya scabrispora</name>
    <dbReference type="NCBI Taxonomy" id="159449"/>
    <lineage>
        <taxon>Bacteria</taxon>
        <taxon>Bacillati</taxon>
        <taxon>Actinomycetota</taxon>
        <taxon>Actinomycetes</taxon>
        <taxon>Kitasatosporales</taxon>
        <taxon>Streptomycetaceae</taxon>
        <taxon>Embleya</taxon>
    </lineage>
</organism>
<reference evidence="1 2" key="1">
    <citation type="submission" date="2017-03" db="EMBL/GenBank/DDBJ databases">
        <title>Draft genome sequence of Streptomyces scabrisporus NF3, endophyte isolated from Amphipterygium adstringens.</title>
        <authorList>
            <person name="Vazquez M."/>
            <person name="Ceapa C.D."/>
            <person name="Rodriguez Luna D."/>
            <person name="Sanchez Esquivel S."/>
        </authorList>
    </citation>
    <scope>NUCLEOTIDE SEQUENCE [LARGE SCALE GENOMIC DNA]</scope>
    <source>
        <strain evidence="1 2">NF3</strain>
    </source>
</reference>
<protein>
    <submittedName>
        <fullName evidence="1">Uncharacterized protein</fullName>
    </submittedName>
</protein>
<dbReference type="AlphaFoldDB" id="A0A1T3P190"/>
<name>A0A1T3P190_9ACTN</name>
<proteinExistence type="predicted"/>
<dbReference type="Proteomes" id="UP000190037">
    <property type="component" value="Unassembled WGS sequence"/>
</dbReference>
<evidence type="ECO:0000313" key="1">
    <source>
        <dbReference type="EMBL" id="OPC82858.1"/>
    </source>
</evidence>
<keyword evidence="2" id="KW-1185">Reference proteome</keyword>
<dbReference type="OrthoDB" id="4350403at2"/>
<sequence length="182" mass="19060">MSLTPEHVTALRGLAADVSALGAEGAQRHPAFAGSAGSIADRADALSTQAPPFHKVALRRIGDALRACAESREAGDPERVAATQRTAAHLADRLVIALDRYAAASPTATPATCTRCNEPYIAQLIPTQRRYLSRIDAPVSGQVFNASGTTYIVERHVLCAFGGATDPAGLPEFENPADLDNA</sequence>
<dbReference type="EMBL" id="MWQN01000001">
    <property type="protein sequence ID" value="OPC82858.1"/>
    <property type="molecule type" value="Genomic_DNA"/>
</dbReference>
<gene>
    <name evidence="1" type="ORF">B4N89_19655</name>
</gene>
<comment type="caution">
    <text evidence="1">The sequence shown here is derived from an EMBL/GenBank/DDBJ whole genome shotgun (WGS) entry which is preliminary data.</text>
</comment>
<evidence type="ECO:0000313" key="2">
    <source>
        <dbReference type="Proteomes" id="UP000190037"/>
    </source>
</evidence>